<dbReference type="AlphaFoldDB" id="A0AAV5MDB9"/>
<sequence>MNYVLQLNSACFVSDMVMLSCCPLVGVLNASTCRHAFL</sequence>
<reference evidence="1 2" key="1">
    <citation type="journal article" date="2021" name="Commun. Biol.">
        <title>The genome of Shorea leprosula (Dipterocarpaceae) highlights the ecological relevance of drought in aseasonal tropical rainforests.</title>
        <authorList>
            <person name="Ng K.K.S."/>
            <person name="Kobayashi M.J."/>
            <person name="Fawcett J.A."/>
            <person name="Hatakeyama M."/>
            <person name="Paape T."/>
            <person name="Ng C.H."/>
            <person name="Ang C.C."/>
            <person name="Tnah L.H."/>
            <person name="Lee C.T."/>
            <person name="Nishiyama T."/>
            <person name="Sese J."/>
            <person name="O'Brien M.J."/>
            <person name="Copetti D."/>
            <person name="Mohd Noor M.I."/>
            <person name="Ong R.C."/>
            <person name="Putra M."/>
            <person name="Sireger I.Z."/>
            <person name="Indrioko S."/>
            <person name="Kosugi Y."/>
            <person name="Izuno A."/>
            <person name="Isagi Y."/>
            <person name="Lee S.L."/>
            <person name="Shimizu K.K."/>
        </authorList>
    </citation>
    <scope>NUCLEOTIDE SEQUENCE [LARGE SCALE GENOMIC DNA]</scope>
    <source>
        <strain evidence="1">214</strain>
    </source>
</reference>
<dbReference type="Proteomes" id="UP001054252">
    <property type="component" value="Unassembled WGS sequence"/>
</dbReference>
<evidence type="ECO:0000313" key="1">
    <source>
        <dbReference type="EMBL" id="GKV46597.1"/>
    </source>
</evidence>
<proteinExistence type="predicted"/>
<accession>A0AAV5MDB9</accession>
<comment type="caution">
    <text evidence="1">The sequence shown here is derived from an EMBL/GenBank/DDBJ whole genome shotgun (WGS) entry which is preliminary data.</text>
</comment>
<gene>
    <name evidence="1" type="ORF">SLEP1_g53570</name>
</gene>
<evidence type="ECO:0000313" key="2">
    <source>
        <dbReference type="Proteomes" id="UP001054252"/>
    </source>
</evidence>
<keyword evidence="2" id="KW-1185">Reference proteome</keyword>
<organism evidence="1 2">
    <name type="scientific">Rubroshorea leprosula</name>
    <dbReference type="NCBI Taxonomy" id="152421"/>
    <lineage>
        <taxon>Eukaryota</taxon>
        <taxon>Viridiplantae</taxon>
        <taxon>Streptophyta</taxon>
        <taxon>Embryophyta</taxon>
        <taxon>Tracheophyta</taxon>
        <taxon>Spermatophyta</taxon>
        <taxon>Magnoliopsida</taxon>
        <taxon>eudicotyledons</taxon>
        <taxon>Gunneridae</taxon>
        <taxon>Pentapetalae</taxon>
        <taxon>rosids</taxon>
        <taxon>malvids</taxon>
        <taxon>Malvales</taxon>
        <taxon>Dipterocarpaceae</taxon>
        <taxon>Rubroshorea</taxon>
    </lineage>
</organism>
<name>A0AAV5MDB9_9ROSI</name>
<protein>
    <submittedName>
        <fullName evidence="1">Uncharacterized protein</fullName>
    </submittedName>
</protein>
<dbReference type="EMBL" id="BPVZ01000211">
    <property type="protein sequence ID" value="GKV46597.1"/>
    <property type="molecule type" value="Genomic_DNA"/>
</dbReference>